<comment type="caution">
    <text evidence="1">The sequence shown here is derived from an EMBL/GenBank/DDBJ whole genome shotgun (WGS) entry which is preliminary data.</text>
</comment>
<dbReference type="EMBL" id="CAJVPY010067635">
    <property type="protein sequence ID" value="CAG8826162.1"/>
    <property type="molecule type" value="Genomic_DNA"/>
</dbReference>
<reference evidence="1" key="1">
    <citation type="submission" date="2021-06" db="EMBL/GenBank/DDBJ databases">
        <authorList>
            <person name="Kallberg Y."/>
            <person name="Tangrot J."/>
            <person name="Rosling A."/>
        </authorList>
    </citation>
    <scope>NUCLEOTIDE SEQUENCE</scope>
    <source>
        <strain evidence="1">MA453B</strain>
    </source>
</reference>
<sequence>MPTHENLEKWSPSQVISLLKSKKDELFLIDEDFQIIEEHRISGQEFFELTKEELRDYGLKGGPATRITKFFEEL</sequence>
<feature type="non-terminal residue" evidence="1">
    <location>
        <position position="74"/>
    </location>
</feature>
<evidence type="ECO:0000313" key="2">
    <source>
        <dbReference type="Proteomes" id="UP000789405"/>
    </source>
</evidence>
<dbReference type="AlphaFoldDB" id="A0A9N9KFU0"/>
<protein>
    <submittedName>
        <fullName evidence="1">9935_t:CDS:1</fullName>
    </submittedName>
</protein>
<dbReference type="Gene3D" id="1.10.150.50">
    <property type="entry name" value="Transcription Factor, Ets-1"/>
    <property type="match status" value="1"/>
</dbReference>
<dbReference type="OrthoDB" id="2409171at2759"/>
<feature type="non-terminal residue" evidence="1">
    <location>
        <position position="1"/>
    </location>
</feature>
<gene>
    <name evidence="1" type="ORF">DERYTH_LOCUS28035</name>
</gene>
<dbReference type="SUPFAM" id="SSF47769">
    <property type="entry name" value="SAM/Pointed domain"/>
    <property type="match status" value="1"/>
</dbReference>
<dbReference type="InterPro" id="IPR013761">
    <property type="entry name" value="SAM/pointed_sf"/>
</dbReference>
<dbReference type="Proteomes" id="UP000789405">
    <property type="component" value="Unassembled WGS sequence"/>
</dbReference>
<keyword evidence="2" id="KW-1185">Reference proteome</keyword>
<accession>A0A9N9KFU0</accession>
<organism evidence="1 2">
    <name type="scientific">Dentiscutata erythropus</name>
    <dbReference type="NCBI Taxonomy" id="1348616"/>
    <lineage>
        <taxon>Eukaryota</taxon>
        <taxon>Fungi</taxon>
        <taxon>Fungi incertae sedis</taxon>
        <taxon>Mucoromycota</taxon>
        <taxon>Glomeromycotina</taxon>
        <taxon>Glomeromycetes</taxon>
        <taxon>Diversisporales</taxon>
        <taxon>Gigasporaceae</taxon>
        <taxon>Dentiscutata</taxon>
    </lineage>
</organism>
<proteinExistence type="predicted"/>
<name>A0A9N9KFU0_9GLOM</name>
<evidence type="ECO:0000313" key="1">
    <source>
        <dbReference type="EMBL" id="CAG8826162.1"/>
    </source>
</evidence>